<evidence type="ECO:0000256" key="9">
    <source>
        <dbReference type="RuleBase" id="RU361185"/>
    </source>
</evidence>
<dbReference type="SMART" id="SM00018">
    <property type="entry name" value="PD"/>
    <property type="match status" value="1"/>
</dbReference>
<comment type="caution">
    <text evidence="8">Lacks conserved residue(s) required for the propagation of feature annotation.</text>
</comment>
<evidence type="ECO:0000256" key="4">
    <source>
        <dbReference type="ARBA" id="ARBA00023136"/>
    </source>
</evidence>
<name>A0A669E2G9_ORENI</name>
<keyword evidence="7 9" id="KW-0326">Glycosidase</keyword>
<dbReference type="SUPFAM" id="SSF57492">
    <property type="entry name" value="Trefoil"/>
    <property type="match status" value="1"/>
</dbReference>
<dbReference type="PROSITE" id="PS00129">
    <property type="entry name" value="GLYCOSYL_HYDROL_F31_1"/>
    <property type="match status" value="1"/>
</dbReference>
<organism evidence="14 15">
    <name type="scientific">Oreochromis niloticus</name>
    <name type="common">Nile tilapia</name>
    <name type="synonym">Tilapia nilotica</name>
    <dbReference type="NCBI Taxonomy" id="8128"/>
    <lineage>
        <taxon>Eukaryota</taxon>
        <taxon>Metazoa</taxon>
        <taxon>Chordata</taxon>
        <taxon>Craniata</taxon>
        <taxon>Vertebrata</taxon>
        <taxon>Euteleostomi</taxon>
        <taxon>Actinopterygii</taxon>
        <taxon>Neopterygii</taxon>
        <taxon>Teleostei</taxon>
        <taxon>Neoteleostei</taxon>
        <taxon>Acanthomorphata</taxon>
        <taxon>Ovalentaria</taxon>
        <taxon>Cichlomorphae</taxon>
        <taxon>Cichliformes</taxon>
        <taxon>Cichlidae</taxon>
        <taxon>African cichlids</taxon>
        <taxon>Pseudocrenilabrinae</taxon>
        <taxon>Oreochromini</taxon>
        <taxon>Oreochromis</taxon>
    </lineage>
</organism>
<dbReference type="Gene3D" id="4.10.110.10">
    <property type="entry name" value="Spasmolytic Protein, domain 1"/>
    <property type="match status" value="1"/>
</dbReference>
<feature type="chain" id="PRO_5025404978" evidence="12">
    <location>
        <begin position="17"/>
        <end position="848"/>
    </location>
</feature>
<reference evidence="15" key="1">
    <citation type="submission" date="2012-01" db="EMBL/GenBank/DDBJ databases">
        <title>The Genome Sequence of Oreochromis niloticus (Nile Tilapia).</title>
        <authorList>
            <consortium name="Broad Institute Genome Assembly Team"/>
            <consortium name="Broad Institute Sequencing Platform"/>
            <person name="Di Palma F."/>
            <person name="Johnson J."/>
            <person name="Lander E.S."/>
            <person name="Lindblad-Toh K."/>
        </authorList>
    </citation>
    <scope>NUCLEOTIDE SEQUENCE [LARGE SCALE GENOMIC DNA]</scope>
</reference>
<dbReference type="Pfam" id="PF21365">
    <property type="entry name" value="Glyco_hydro_31_3rd"/>
    <property type="match status" value="1"/>
</dbReference>
<evidence type="ECO:0000313" key="14">
    <source>
        <dbReference type="Ensembl" id="ENSONIP00000066978.1"/>
    </source>
</evidence>
<dbReference type="Proteomes" id="UP000005207">
    <property type="component" value="Linkage group LG6"/>
</dbReference>
<dbReference type="GO" id="GO:0005975">
    <property type="term" value="P:carbohydrate metabolic process"/>
    <property type="evidence" value="ECO:0007669"/>
    <property type="project" value="InterPro"/>
</dbReference>
<dbReference type="InterPro" id="IPR000322">
    <property type="entry name" value="Glyco_hydro_31_TIM"/>
</dbReference>
<dbReference type="GO" id="GO:0004558">
    <property type="term" value="F:alpha-1,4-glucosidase activity"/>
    <property type="evidence" value="ECO:0007669"/>
    <property type="project" value="TreeGrafter"/>
</dbReference>
<dbReference type="PROSITE" id="PS51448">
    <property type="entry name" value="P_TREFOIL_2"/>
    <property type="match status" value="1"/>
</dbReference>
<evidence type="ECO:0000256" key="11">
    <source>
        <dbReference type="SAM" id="Phobius"/>
    </source>
</evidence>
<feature type="signal peptide" evidence="12">
    <location>
        <begin position="1"/>
        <end position="16"/>
    </location>
</feature>
<feature type="region of interest" description="Disordered" evidence="10">
    <location>
        <begin position="25"/>
        <end position="44"/>
    </location>
</feature>
<dbReference type="CDD" id="cd00111">
    <property type="entry name" value="Trefoil"/>
    <property type="match status" value="1"/>
</dbReference>
<keyword evidence="3 9" id="KW-0378">Hydrolase</keyword>
<dbReference type="AlphaFoldDB" id="A0A669E2G9"/>
<dbReference type="InterPro" id="IPR044913">
    <property type="entry name" value="P_trefoil_dom_sf"/>
</dbReference>
<accession>A0A669E2G9</accession>
<dbReference type="InterPro" id="IPR048395">
    <property type="entry name" value="Glyco_hydro_31_C"/>
</dbReference>
<keyword evidence="4 11" id="KW-0472">Membrane</keyword>
<comment type="subcellular location">
    <subcellularLocation>
        <location evidence="1">Membrane</location>
    </subcellularLocation>
</comment>
<gene>
    <name evidence="14" type="primary">gaa2</name>
</gene>
<evidence type="ECO:0000256" key="7">
    <source>
        <dbReference type="ARBA" id="ARBA00023295"/>
    </source>
</evidence>
<dbReference type="InterPro" id="IPR030458">
    <property type="entry name" value="Glyco_hydro_31_AS"/>
</dbReference>
<dbReference type="InterPro" id="IPR030459">
    <property type="entry name" value="Glyco_hydro_31_CS"/>
</dbReference>
<reference evidence="14" key="3">
    <citation type="submission" date="2025-09" db="UniProtKB">
        <authorList>
            <consortium name="Ensembl"/>
        </authorList>
    </citation>
    <scope>IDENTIFICATION</scope>
</reference>
<dbReference type="CDD" id="cd06602">
    <property type="entry name" value="GH31_MGAM_SI_GAA"/>
    <property type="match status" value="1"/>
</dbReference>
<dbReference type="FunFam" id="2.60.40.1180:FF:000001">
    <property type="entry name" value="Maltase-glucoamylase, intestinal"/>
    <property type="match status" value="1"/>
</dbReference>
<evidence type="ECO:0000256" key="2">
    <source>
        <dbReference type="ARBA" id="ARBA00007806"/>
    </source>
</evidence>
<dbReference type="GO" id="GO:0030246">
    <property type="term" value="F:carbohydrate binding"/>
    <property type="evidence" value="ECO:0007669"/>
    <property type="project" value="InterPro"/>
</dbReference>
<dbReference type="InterPro" id="IPR025887">
    <property type="entry name" value="Glyco_hydro_31_N_dom"/>
</dbReference>
<dbReference type="Pfam" id="PF00088">
    <property type="entry name" value="Trefoil"/>
    <property type="match status" value="1"/>
</dbReference>
<reference evidence="14" key="2">
    <citation type="submission" date="2025-08" db="UniProtKB">
        <authorList>
            <consortium name="Ensembl"/>
        </authorList>
    </citation>
    <scope>IDENTIFICATION</scope>
</reference>
<dbReference type="InterPro" id="IPR013780">
    <property type="entry name" value="Glyco_hydro_b"/>
</dbReference>
<evidence type="ECO:0000256" key="12">
    <source>
        <dbReference type="SAM" id="SignalP"/>
    </source>
</evidence>
<dbReference type="Pfam" id="PF13802">
    <property type="entry name" value="Gal_mutarotas_2"/>
    <property type="match status" value="1"/>
</dbReference>
<evidence type="ECO:0000256" key="3">
    <source>
        <dbReference type="ARBA" id="ARBA00022801"/>
    </source>
</evidence>
<keyword evidence="6" id="KW-0325">Glycoprotein</keyword>
<keyword evidence="11" id="KW-1133">Transmembrane helix</keyword>
<sequence length="848" mass="95530">LLLVLCGAWLLGAVFWLHNPNQQEHKPPLPAPGQTPGPKVQSAANDTAASFRSEACSLIPEAWRFDCYPERGVVVTRELCEARNCCFIPASTASSSASRPSGKNGIPWCFYPPEFPSYSVVSLNDTLLGQKATLVKEVKTYYPGDILTVEVEMRYETDKRLLNHKLFSIKITDPSSSRFEVPISVPTVANKTESPDYIIELSKQPFGLVVKRRSTGAVLLNTTVAPLFYADQFLQFSTSLPTQFIYGLGEHRSTFLHDVHWNTLTMWARDVPPTEQTNLYGAHPFYLAMEDGGNAHGFFLLNSNAMDVVLQPAPALTWRTIGGILDFYIFLGPDPGSVVQQYVDVVGYPAMPVYWALGYHLCRWGYDTSNSTWEVVKSMRNYGIPQDVQWNDIDYMDKFMDFTYESKKFDTLPDLVRDLHAHNQRYVMILDPGISSTQPEGSYWPFDEGVKRGLTHSIIWVVWPGLTAYPDFSDEVTHEWWYDNLKMFHNKVAFDGLWIDMNEPSNFLDGSTSGCPSNNLENPPYTPGVLGGLLRAKTLCATAQQKQSIHYNMHSLYGLMEAKASARPFVISRSTFPSQGMYSGHWLGDNRSQWKDLYTSIAGMLTFNLLGIPLVGADVCGFSEETQEELCVRWTQLGAFYPFTRNHNAISPQDPTAFSPLARTAMKEALLLRYSLFPVLYTLFHHAHVHGHTVARPIMFEFPKDVKAYGIDKQFMWGKSLLVTPVLDPGVDYVDGYFPEGLWYDYYTGDCVTSKGEELRLNAPLDKINLHLREGSIVPTQAPNLTLWVSTGQPLHLVSALSQDGSASGDLFWDDGETIDTYETNQYAYIIFSIAQVLSFMFLFCLFV</sequence>
<evidence type="ECO:0000259" key="13">
    <source>
        <dbReference type="PROSITE" id="PS51448"/>
    </source>
</evidence>
<keyword evidence="12" id="KW-0732">Signal</keyword>
<dbReference type="PROSITE" id="PS00707">
    <property type="entry name" value="GLYCOSYL_HYDROL_F31_2"/>
    <property type="match status" value="1"/>
</dbReference>
<dbReference type="GeneTree" id="ENSGT00940000164305"/>
<dbReference type="InterPro" id="IPR011013">
    <property type="entry name" value="Gal_mutarotase_sf_dom"/>
</dbReference>
<dbReference type="InterPro" id="IPR000519">
    <property type="entry name" value="P_trefoil_dom"/>
</dbReference>
<feature type="transmembrane region" description="Helical" evidence="11">
    <location>
        <begin position="827"/>
        <end position="847"/>
    </location>
</feature>
<feature type="domain" description="P-type" evidence="13">
    <location>
        <begin position="54"/>
        <end position="113"/>
    </location>
</feature>
<dbReference type="Ensembl" id="ENSONIT00000064681.1">
    <property type="protein sequence ID" value="ENSONIP00000066978.1"/>
    <property type="gene ID" value="ENSONIG00000003849.2"/>
</dbReference>
<dbReference type="Gene3D" id="2.60.40.1180">
    <property type="entry name" value="Golgi alpha-mannosidase II"/>
    <property type="match status" value="2"/>
</dbReference>
<dbReference type="Gene3D" id="2.60.40.1760">
    <property type="entry name" value="glycosyl hydrolase (family 31)"/>
    <property type="match status" value="1"/>
</dbReference>
<evidence type="ECO:0000256" key="6">
    <source>
        <dbReference type="ARBA" id="ARBA00023180"/>
    </source>
</evidence>
<comment type="similarity">
    <text evidence="2 9">Belongs to the glycosyl hydrolase 31 family.</text>
</comment>
<evidence type="ECO:0000256" key="5">
    <source>
        <dbReference type="ARBA" id="ARBA00023157"/>
    </source>
</evidence>
<keyword evidence="5" id="KW-1015">Disulfide bond</keyword>
<proteinExistence type="inferred from homology"/>
<dbReference type="GO" id="GO:0016020">
    <property type="term" value="C:membrane"/>
    <property type="evidence" value="ECO:0007669"/>
    <property type="project" value="UniProtKB-SubCell"/>
</dbReference>
<evidence type="ECO:0000256" key="8">
    <source>
        <dbReference type="PROSITE-ProRule" id="PRU00779"/>
    </source>
</evidence>
<dbReference type="PANTHER" id="PTHR22762">
    <property type="entry name" value="ALPHA-GLUCOSIDASE"/>
    <property type="match status" value="1"/>
</dbReference>
<dbReference type="CDD" id="cd14752">
    <property type="entry name" value="GH31_N"/>
    <property type="match status" value="1"/>
</dbReference>
<dbReference type="Gene3D" id="3.20.20.80">
    <property type="entry name" value="Glycosidases"/>
    <property type="match status" value="1"/>
</dbReference>
<dbReference type="SUPFAM" id="SSF51011">
    <property type="entry name" value="Glycosyl hydrolase domain"/>
    <property type="match status" value="1"/>
</dbReference>
<evidence type="ECO:0000256" key="1">
    <source>
        <dbReference type="ARBA" id="ARBA00004370"/>
    </source>
</evidence>
<dbReference type="InterPro" id="IPR017853">
    <property type="entry name" value="GH"/>
</dbReference>
<dbReference type="PANTHER" id="PTHR22762:SF104">
    <property type="entry name" value="P-TYPE DOMAIN-CONTAINING PROTEIN"/>
    <property type="match status" value="1"/>
</dbReference>
<dbReference type="Pfam" id="PF01055">
    <property type="entry name" value="Glyco_hydro_31_2nd"/>
    <property type="match status" value="1"/>
</dbReference>
<dbReference type="SUPFAM" id="SSF51445">
    <property type="entry name" value="(Trans)glycosidases"/>
    <property type="match status" value="1"/>
</dbReference>
<keyword evidence="11" id="KW-0812">Transmembrane</keyword>
<dbReference type="SUPFAM" id="SSF74650">
    <property type="entry name" value="Galactose mutarotase-like"/>
    <property type="match status" value="1"/>
</dbReference>
<keyword evidence="15" id="KW-1185">Reference proteome</keyword>
<evidence type="ECO:0000256" key="10">
    <source>
        <dbReference type="SAM" id="MobiDB-lite"/>
    </source>
</evidence>
<protein>
    <submittedName>
        <fullName evidence="14">Alpha glucosidase 2</fullName>
    </submittedName>
</protein>
<dbReference type="FunFam" id="2.60.40.1760:FF:000001">
    <property type="entry name" value="Maltase-glucoamylase, intestinal"/>
    <property type="match status" value="1"/>
</dbReference>
<evidence type="ECO:0000313" key="15">
    <source>
        <dbReference type="Proteomes" id="UP000005207"/>
    </source>
</evidence>